<dbReference type="InterPro" id="IPR003599">
    <property type="entry name" value="Ig_sub"/>
</dbReference>
<dbReference type="InterPro" id="IPR007110">
    <property type="entry name" value="Ig-like_dom"/>
</dbReference>
<evidence type="ECO:0000256" key="3">
    <source>
        <dbReference type="ARBA" id="ARBA00022737"/>
    </source>
</evidence>
<dbReference type="SUPFAM" id="SSF48726">
    <property type="entry name" value="Immunoglobulin"/>
    <property type="match status" value="2"/>
</dbReference>
<keyword evidence="10" id="KW-1185">Reference proteome</keyword>
<dbReference type="PROSITE" id="PS50835">
    <property type="entry name" value="IG_LIKE"/>
    <property type="match status" value="2"/>
</dbReference>
<evidence type="ECO:0000259" key="8">
    <source>
        <dbReference type="PROSITE" id="PS50835"/>
    </source>
</evidence>
<dbReference type="STRING" id="45351.A7SWB1"/>
<dbReference type="EMBL" id="DS469856">
    <property type="protein sequence ID" value="EDO32002.1"/>
    <property type="molecule type" value="Genomic_DNA"/>
</dbReference>
<gene>
    <name evidence="9" type="ORF">NEMVEDRAFT_v1g135045</name>
</gene>
<dbReference type="InterPro" id="IPR003598">
    <property type="entry name" value="Ig_sub2"/>
</dbReference>
<keyword evidence="5" id="KW-1015">Disulfide bond</keyword>
<keyword evidence="3" id="KW-0677">Repeat</keyword>
<keyword evidence="2" id="KW-1003">Cell membrane</keyword>
<evidence type="ECO:0000256" key="5">
    <source>
        <dbReference type="ARBA" id="ARBA00023157"/>
    </source>
</evidence>
<dbReference type="PANTHER" id="PTHR10075">
    <property type="entry name" value="BASIGIN RELATED"/>
    <property type="match status" value="1"/>
</dbReference>
<dbReference type="Pfam" id="PF07679">
    <property type="entry name" value="I-set"/>
    <property type="match status" value="1"/>
</dbReference>
<dbReference type="InterPro" id="IPR013783">
    <property type="entry name" value="Ig-like_fold"/>
</dbReference>
<name>A7SWB1_NEMVE</name>
<dbReference type="FunFam" id="2.60.40.10:FF:000005">
    <property type="entry name" value="Neuronal cell adhesion molecule"/>
    <property type="match status" value="1"/>
</dbReference>
<dbReference type="InterPro" id="IPR013098">
    <property type="entry name" value="Ig_I-set"/>
</dbReference>
<feature type="non-terminal residue" evidence="9">
    <location>
        <position position="1"/>
    </location>
</feature>
<feature type="non-terminal residue" evidence="9">
    <location>
        <position position="137"/>
    </location>
</feature>
<evidence type="ECO:0000313" key="10">
    <source>
        <dbReference type="Proteomes" id="UP000001593"/>
    </source>
</evidence>
<dbReference type="HOGENOM" id="CLU_1870301_0_0_1"/>
<comment type="subcellular location">
    <subcellularLocation>
        <location evidence="1">Cell membrane</location>
    </subcellularLocation>
</comment>
<reference evidence="9 10" key="1">
    <citation type="journal article" date="2007" name="Science">
        <title>Sea anemone genome reveals ancestral eumetazoan gene repertoire and genomic organization.</title>
        <authorList>
            <person name="Putnam N.H."/>
            <person name="Srivastava M."/>
            <person name="Hellsten U."/>
            <person name="Dirks B."/>
            <person name="Chapman J."/>
            <person name="Salamov A."/>
            <person name="Terry A."/>
            <person name="Shapiro H."/>
            <person name="Lindquist E."/>
            <person name="Kapitonov V.V."/>
            <person name="Jurka J."/>
            <person name="Genikhovich G."/>
            <person name="Grigoriev I.V."/>
            <person name="Lucas S.M."/>
            <person name="Steele R.E."/>
            <person name="Finnerty J.R."/>
            <person name="Technau U."/>
            <person name="Martindale M.Q."/>
            <person name="Rokhsar D.S."/>
        </authorList>
    </citation>
    <scope>NUCLEOTIDE SEQUENCE [LARGE SCALE GENOMIC DNA]</scope>
    <source>
        <strain evidence="10">CH2 X CH6</strain>
    </source>
</reference>
<evidence type="ECO:0000256" key="7">
    <source>
        <dbReference type="ARBA" id="ARBA00023319"/>
    </source>
</evidence>
<accession>A7SWB1</accession>
<protein>
    <recommendedName>
        <fullName evidence="8">Ig-like domain-containing protein</fullName>
    </recommendedName>
</protein>
<dbReference type="InterPro" id="IPR036179">
    <property type="entry name" value="Ig-like_dom_sf"/>
</dbReference>
<dbReference type="GO" id="GO:0005886">
    <property type="term" value="C:plasma membrane"/>
    <property type="evidence" value="ECO:0007669"/>
    <property type="project" value="UniProtKB-SubCell"/>
</dbReference>
<evidence type="ECO:0000256" key="6">
    <source>
        <dbReference type="ARBA" id="ARBA00023180"/>
    </source>
</evidence>
<dbReference type="eggNOG" id="KOG4475">
    <property type="taxonomic scope" value="Eukaryota"/>
</dbReference>
<sequence>IIEGESLTLNCTATGCPTPNITWTKQGVSAALRSNITTEIIHQIASVQKSDAGRYTCAANNEIGAVSRTLSVTVHYPPTIVTTPKNTTAYLGGNVTLYCNASSHPAPQIYWAKNGIHIAMGEVLRVAVSSSTAGTYT</sequence>
<dbReference type="AlphaFoldDB" id="A7SWB1"/>
<keyword evidence="4" id="KW-0472">Membrane</keyword>
<keyword evidence="6" id="KW-0325">Glycoprotein</keyword>
<dbReference type="OMA" id="NGIHIAM"/>
<evidence type="ECO:0000256" key="4">
    <source>
        <dbReference type="ARBA" id="ARBA00023136"/>
    </source>
</evidence>
<evidence type="ECO:0000256" key="2">
    <source>
        <dbReference type="ARBA" id="ARBA00022475"/>
    </source>
</evidence>
<proteinExistence type="predicted"/>
<keyword evidence="7" id="KW-0393">Immunoglobulin domain</keyword>
<dbReference type="SMART" id="SM00409">
    <property type="entry name" value="IG"/>
    <property type="match status" value="1"/>
</dbReference>
<feature type="domain" description="Ig-like" evidence="8">
    <location>
        <begin position="78"/>
        <end position="137"/>
    </location>
</feature>
<dbReference type="Proteomes" id="UP000001593">
    <property type="component" value="Unassembled WGS sequence"/>
</dbReference>
<feature type="domain" description="Ig-like" evidence="8">
    <location>
        <begin position="1"/>
        <end position="73"/>
    </location>
</feature>
<evidence type="ECO:0000256" key="1">
    <source>
        <dbReference type="ARBA" id="ARBA00004236"/>
    </source>
</evidence>
<dbReference type="SMART" id="SM00408">
    <property type="entry name" value="IGc2"/>
    <property type="match status" value="2"/>
</dbReference>
<evidence type="ECO:0000313" key="9">
    <source>
        <dbReference type="EMBL" id="EDO32002.1"/>
    </source>
</evidence>
<dbReference type="Pfam" id="PF13927">
    <property type="entry name" value="Ig_3"/>
    <property type="match status" value="1"/>
</dbReference>
<organism evidence="9 10">
    <name type="scientific">Nematostella vectensis</name>
    <name type="common">Starlet sea anemone</name>
    <dbReference type="NCBI Taxonomy" id="45351"/>
    <lineage>
        <taxon>Eukaryota</taxon>
        <taxon>Metazoa</taxon>
        <taxon>Cnidaria</taxon>
        <taxon>Anthozoa</taxon>
        <taxon>Hexacorallia</taxon>
        <taxon>Actiniaria</taxon>
        <taxon>Edwardsiidae</taxon>
        <taxon>Nematostella</taxon>
    </lineage>
</organism>
<dbReference type="Gene3D" id="2.60.40.10">
    <property type="entry name" value="Immunoglobulins"/>
    <property type="match status" value="2"/>
</dbReference>
<dbReference type="PANTHER" id="PTHR10075:SF100">
    <property type="entry name" value="FASCICLIN-2"/>
    <property type="match status" value="1"/>
</dbReference>
<dbReference type="InParanoid" id="A7SWB1"/>